<sequence length="222" mass="23067">MPARSAKPASPTKSSLPALSKKVASPKVQKKALFAKPEAAKKIVADLVKGLPESAVAARQSVHAQVLLHGIASQIKQLGNKPISLVAKNIVSKGINLKPSSLQGVSKKRSATRKEVSKALNSEIIKYASVLPSQVAARKRVAAVKDAVNAEIVKKAVISQLKKKAAAKSSAKPNTIKVPSSPVKTPSKASPKKASPAKVSPESAKAPTTKSPVVKSPKPAKK</sequence>
<reference evidence="2" key="1">
    <citation type="submission" date="2020-05" db="EMBL/GenBank/DDBJ databases">
        <title>Phylogenomic resolution of chytrid fungi.</title>
        <authorList>
            <person name="Stajich J.E."/>
            <person name="Amses K."/>
            <person name="Simmons R."/>
            <person name="Seto K."/>
            <person name="Myers J."/>
            <person name="Bonds A."/>
            <person name="Quandt C.A."/>
            <person name="Barry K."/>
            <person name="Liu P."/>
            <person name="Grigoriev I."/>
            <person name="Longcore J.E."/>
            <person name="James T.Y."/>
        </authorList>
    </citation>
    <scope>NUCLEOTIDE SEQUENCE</scope>
    <source>
        <strain evidence="2">PLAUS21</strain>
    </source>
</reference>
<name>A0AAD5UJ16_9FUNG</name>
<proteinExistence type="predicted"/>
<feature type="region of interest" description="Disordered" evidence="1">
    <location>
        <begin position="1"/>
        <end position="24"/>
    </location>
</feature>
<evidence type="ECO:0000313" key="2">
    <source>
        <dbReference type="EMBL" id="KAJ3257241.1"/>
    </source>
</evidence>
<feature type="compositionally biased region" description="Low complexity" evidence="1">
    <location>
        <begin position="167"/>
        <end position="222"/>
    </location>
</feature>
<dbReference type="AlphaFoldDB" id="A0AAD5UJ16"/>
<accession>A0AAD5UJ16</accession>
<protein>
    <submittedName>
        <fullName evidence="2">Uncharacterized protein</fullName>
    </submittedName>
</protein>
<organism evidence="2 3">
    <name type="scientific">Boothiomyces macroporosus</name>
    <dbReference type="NCBI Taxonomy" id="261099"/>
    <lineage>
        <taxon>Eukaryota</taxon>
        <taxon>Fungi</taxon>
        <taxon>Fungi incertae sedis</taxon>
        <taxon>Chytridiomycota</taxon>
        <taxon>Chytridiomycota incertae sedis</taxon>
        <taxon>Chytridiomycetes</taxon>
        <taxon>Rhizophydiales</taxon>
        <taxon>Terramycetaceae</taxon>
        <taxon>Boothiomyces</taxon>
    </lineage>
</organism>
<keyword evidence="3" id="KW-1185">Reference proteome</keyword>
<dbReference type="EMBL" id="JADGKB010000040">
    <property type="protein sequence ID" value="KAJ3257241.1"/>
    <property type="molecule type" value="Genomic_DNA"/>
</dbReference>
<gene>
    <name evidence="2" type="ORF">HK103_004795</name>
</gene>
<feature type="region of interest" description="Disordered" evidence="1">
    <location>
        <begin position="164"/>
        <end position="222"/>
    </location>
</feature>
<evidence type="ECO:0000256" key="1">
    <source>
        <dbReference type="SAM" id="MobiDB-lite"/>
    </source>
</evidence>
<dbReference type="Proteomes" id="UP001210925">
    <property type="component" value="Unassembled WGS sequence"/>
</dbReference>
<evidence type="ECO:0000313" key="3">
    <source>
        <dbReference type="Proteomes" id="UP001210925"/>
    </source>
</evidence>
<comment type="caution">
    <text evidence="2">The sequence shown here is derived from an EMBL/GenBank/DDBJ whole genome shotgun (WGS) entry which is preliminary data.</text>
</comment>